<dbReference type="InterPro" id="IPR005511">
    <property type="entry name" value="SMP-30"/>
</dbReference>
<organism evidence="5 6">
    <name type="scientific">Roseovarius nubinhibens</name>
    <dbReference type="NCBI Taxonomy" id="314263"/>
    <lineage>
        <taxon>Bacteria</taxon>
        <taxon>Pseudomonadati</taxon>
        <taxon>Pseudomonadota</taxon>
        <taxon>Alphaproteobacteria</taxon>
        <taxon>Rhodobacterales</taxon>
        <taxon>Roseobacteraceae</taxon>
        <taxon>Roseovarius</taxon>
    </lineage>
</organism>
<feature type="binding site" evidence="3">
    <location>
        <position position="127"/>
    </location>
    <ligand>
        <name>substrate</name>
    </ligand>
</feature>
<evidence type="ECO:0000259" key="4">
    <source>
        <dbReference type="Pfam" id="PF08450"/>
    </source>
</evidence>
<feature type="binding site" evidence="3">
    <location>
        <position position="42"/>
    </location>
    <ligand>
        <name>a divalent metal cation</name>
        <dbReference type="ChEBI" id="CHEBI:60240"/>
    </ligand>
</feature>
<evidence type="ECO:0000256" key="2">
    <source>
        <dbReference type="PIRSR" id="PIRSR605511-1"/>
    </source>
</evidence>
<feature type="binding site" evidence="3">
    <location>
        <position position="147"/>
    </location>
    <ligand>
        <name>substrate</name>
    </ligand>
</feature>
<dbReference type="GO" id="GO:0005509">
    <property type="term" value="F:calcium ion binding"/>
    <property type="evidence" value="ECO:0007669"/>
    <property type="project" value="TreeGrafter"/>
</dbReference>
<evidence type="ECO:0000313" key="6">
    <source>
        <dbReference type="Proteomes" id="UP000264719"/>
    </source>
</evidence>
<feature type="domain" description="SMP-30/Gluconolactonase/LRE-like region" evidence="4">
    <location>
        <begin position="40"/>
        <end position="284"/>
    </location>
</feature>
<comment type="cofactor">
    <cofactor evidence="3">
        <name>Zn(2+)</name>
        <dbReference type="ChEBI" id="CHEBI:29105"/>
    </cofactor>
    <text evidence="3">Binds 1 divalent metal cation per subunit.</text>
</comment>
<dbReference type="EMBL" id="DMVW01000118">
    <property type="protein sequence ID" value="HAR52603.1"/>
    <property type="molecule type" value="Genomic_DNA"/>
</dbReference>
<feature type="binding site" evidence="3">
    <location>
        <position position="225"/>
    </location>
    <ligand>
        <name>a divalent metal cation</name>
        <dbReference type="ChEBI" id="CHEBI:60240"/>
    </ligand>
</feature>
<dbReference type="PRINTS" id="PR01790">
    <property type="entry name" value="SMP30FAMILY"/>
</dbReference>
<evidence type="ECO:0000313" key="5">
    <source>
        <dbReference type="EMBL" id="HAR52603.1"/>
    </source>
</evidence>
<accession>A0A348WDJ1</accession>
<sequence length="327" mass="35670">MRSREEGAMVVKSHTTGAPASLSQNDGVHITCIWPGPALLGECPIWDARNARLLWIDCLGKRIWSADAEGHDLQPWDVPDVIGSIGLCDDGRLIAGFARGFGLIALHDDRTEVEWIGDPDPDQSDTRLNDGKVDAQGRYWCGTMNVDFARNNAALFRLGPGRHWTRVDDEFTVSNGIAFSPDGRRMYFSDSRVDRSYQYDLDPASGALSNRRDFLDTTAYEGRVDGATVDADGCYWGALFSGGAVARFAPDGRLLHKIDLPISCPTMCSFGGPDLDILFVTSATFMLSEAQRRREPLAGSLLAISGLGAHGVRGLEEPRFKTTGDQG</sequence>
<name>A0A348WDJ1_9RHOB</name>
<evidence type="ECO:0000256" key="1">
    <source>
        <dbReference type="ARBA" id="ARBA00008853"/>
    </source>
</evidence>
<dbReference type="Proteomes" id="UP000264719">
    <property type="component" value="Unassembled WGS sequence"/>
</dbReference>
<dbReference type="Pfam" id="PF08450">
    <property type="entry name" value="SGL"/>
    <property type="match status" value="1"/>
</dbReference>
<comment type="caution">
    <text evidence="5">The sequence shown here is derived from an EMBL/GenBank/DDBJ whole genome shotgun (WGS) entry which is preliminary data.</text>
</comment>
<keyword evidence="3" id="KW-0862">Zinc</keyword>
<dbReference type="AlphaFoldDB" id="A0A348WDJ1"/>
<feature type="binding site" evidence="3">
    <location>
        <position position="129"/>
    </location>
    <ligand>
        <name>substrate</name>
    </ligand>
</feature>
<dbReference type="GO" id="GO:0004341">
    <property type="term" value="F:gluconolactonase activity"/>
    <property type="evidence" value="ECO:0007669"/>
    <property type="project" value="TreeGrafter"/>
</dbReference>
<dbReference type="PANTHER" id="PTHR10907">
    <property type="entry name" value="REGUCALCIN"/>
    <property type="match status" value="1"/>
</dbReference>
<feature type="active site" description="Proton donor/acceptor" evidence="2">
    <location>
        <position position="225"/>
    </location>
</feature>
<dbReference type="InterPro" id="IPR013658">
    <property type="entry name" value="SGL"/>
</dbReference>
<dbReference type="GO" id="GO:0019853">
    <property type="term" value="P:L-ascorbic acid biosynthetic process"/>
    <property type="evidence" value="ECO:0007669"/>
    <property type="project" value="TreeGrafter"/>
</dbReference>
<protein>
    <recommendedName>
        <fullName evidence="4">SMP-30/Gluconolactonase/LRE-like region domain-containing protein</fullName>
    </recommendedName>
</protein>
<evidence type="ECO:0000256" key="3">
    <source>
        <dbReference type="PIRSR" id="PIRSR605511-2"/>
    </source>
</evidence>
<keyword evidence="3" id="KW-0479">Metal-binding</keyword>
<dbReference type="PANTHER" id="PTHR10907:SF47">
    <property type="entry name" value="REGUCALCIN"/>
    <property type="match status" value="1"/>
</dbReference>
<comment type="similarity">
    <text evidence="1">Belongs to the SMP-30/CGR1 family.</text>
</comment>
<dbReference type="SUPFAM" id="SSF63829">
    <property type="entry name" value="Calcium-dependent phosphotriesterase"/>
    <property type="match status" value="1"/>
</dbReference>
<gene>
    <name evidence="5" type="ORF">DCS45_12115</name>
</gene>
<dbReference type="InterPro" id="IPR011042">
    <property type="entry name" value="6-blade_b-propeller_TolB-like"/>
</dbReference>
<dbReference type="Gene3D" id="2.120.10.30">
    <property type="entry name" value="TolB, C-terminal domain"/>
    <property type="match status" value="1"/>
</dbReference>
<feature type="binding site" evidence="3">
    <location>
        <position position="175"/>
    </location>
    <ligand>
        <name>a divalent metal cation</name>
        <dbReference type="ChEBI" id="CHEBI:60240"/>
    </ligand>
</feature>
<reference evidence="5 6" key="1">
    <citation type="journal article" date="2018" name="Nat. Biotechnol.">
        <title>A standardized bacterial taxonomy based on genome phylogeny substantially revises the tree of life.</title>
        <authorList>
            <person name="Parks D.H."/>
            <person name="Chuvochina M."/>
            <person name="Waite D.W."/>
            <person name="Rinke C."/>
            <person name="Skarshewski A."/>
            <person name="Chaumeil P.A."/>
            <person name="Hugenholtz P."/>
        </authorList>
    </citation>
    <scope>NUCLEOTIDE SEQUENCE [LARGE SCALE GENOMIC DNA]</scope>
    <source>
        <strain evidence="5">UBA9169</strain>
    </source>
</reference>
<proteinExistence type="inferred from homology"/>